<evidence type="ECO:0000256" key="8">
    <source>
        <dbReference type="SAM" id="Phobius"/>
    </source>
</evidence>
<evidence type="ECO:0000256" key="6">
    <source>
        <dbReference type="ARBA" id="ARBA00022989"/>
    </source>
</evidence>
<evidence type="ECO:0000256" key="7">
    <source>
        <dbReference type="ARBA" id="ARBA00023136"/>
    </source>
</evidence>
<keyword evidence="6 8" id="KW-1133">Transmembrane helix</keyword>
<keyword evidence="3" id="KW-0813">Transport</keyword>
<feature type="transmembrane region" description="Helical" evidence="8">
    <location>
        <begin position="150"/>
        <end position="174"/>
    </location>
</feature>
<evidence type="ECO:0000313" key="10">
    <source>
        <dbReference type="EMBL" id="MFC5068531.1"/>
    </source>
</evidence>
<comment type="subcellular location">
    <subcellularLocation>
        <location evidence="1">Cell membrane</location>
        <topology evidence="1">Multi-pass membrane protein</topology>
    </subcellularLocation>
</comment>
<feature type="transmembrane region" description="Helical" evidence="8">
    <location>
        <begin position="71"/>
        <end position="93"/>
    </location>
</feature>
<evidence type="ECO:0000256" key="2">
    <source>
        <dbReference type="ARBA" id="ARBA00007069"/>
    </source>
</evidence>
<comment type="similarity">
    <text evidence="2">Belongs to the binding-protein-dependent transport system permease family. CysTW subfamily.</text>
</comment>
<dbReference type="EMBL" id="JBHSJF010000006">
    <property type="protein sequence ID" value="MFC5068531.1"/>
    <property type="molecule type" value="Genomic_DNA"/>
</dbReference>
<proteinExistence type="inferred from homology"/>
<comment type="caution">
    <text evidence="10">The sequence shown here is derived from an EMBL/GenBank/DDBJ whole genome shotgun (WGS) entry which is preliminary data.</text>
</comment>
<keyword evidence="5 8" id="KW-0812">Transmembrane</keyword>
<gene>
    <name evidence="10" type="ORF">ACFPFW_10970</name>
</gene>
<feature type="domain" description="ABC transmembrane type-1" evidence="9">
    <location>
        <begin position="67"/>
        <end position="272"/>
    </location>
</feature>
<dbReference type="PROSITE" id="PS50928">
    <property type="entry name" value="ABC_TM1"/>
    <property type="match status" value="1"/>
</dbReference>
<evidence type="ECO:0000256" key="1">
    <source>
        <dbReference type="ARBA" id="ARBA00004651"/>
    </source>
</evidence>
<dbReference type="CDD" id="cd06261">
    <property type="entry name" value="TM_PBP2"/>
    <property type="match status" value="1"/>
</dbReference>
<keyword evidence="11" id="KW-1185">Reference proteome</keyword>
<dbReference type="SUPFAM" id="SSF161098">
    <property type="entry name" value="MetI-like"/>
    <property type="match status" value="1"/>
</dbReference>
<dbReference type="PANTHER" id="PTHR42929:SF1">
    <property type="entry name" value="INNER MEMBRANE ABC TRANSPORTER PERMEASE PROTEIN YDCU-RELATED"/>
    <property type="match status" value="1"/>
</dbReference>
<evidence type="ECO:0000259" key="9">
    <source>
        <dbReference type="PROSITE" id="PS50928"/>
    </source>
</evidence>
<feature type="transmembrane region" description="Helical" evidence="8">
    <location>
        <begin position="12"/>
        <end position="30"/>
    </location>
</feature>
<reference evidence="11" key="1">
    <citation type="journal article" date="2019" name="Int. J. Syst. Evol. Microbiol.">
        <title>The Global Catalogue of Microorganisms (GCM) 10K type strain sequencing project: providing services to taxonomists for standard genome sequencing and annotation.</title>
        <authorList>
            <consortium name="The Broad Institute Genomics Platform"/>
            <consortium name="The Broad Institute Genome Sequencing Center for Infectious Disease"/>
            <person name="Wu L."/>
            <person name="Ma J."/>
        </authorList>
    </citation>
    <scope>NUCLEOTIDE SEQUENCE [LARGE SCALE GENOMIC DNA]</scope>
    <source>
        <strain evidence="11">CGMCC 1.16444</strain>
    </source>
</reference>
<accession>A0ABV9Z6U4</accession>
<dbReference type="Gene3D" id="1.10.3720.10">
    <property type="entry name" value="MetI-like"/>
    <property type="match status" value="1"/>
</dbReference>
<sequence>MKRPGLTASMLWPALIVILPLLFGPLLVLLHESLKPHIAGRVGGDATSALTLENYALLAGPEYAQYFLDTFRIGLISTVLALMLGYPMAHFIVRRASPIMRRILIASLIGTLFLSLIVRIYAISMTFGSLGPLAGFSRLLGIAPTSPSVAELMVVLGLLNTTMPLVALTLIGTIQNINPRLEDAALSLGAPHWKTFVQITLAMSVPGILSAGIIGYAFCISNLVVPMLVGRGFVLFVSNLIYFRFSEVANFPSGAALSIVMMVISLGIFYGLLHLVRTQWQEAGK</sequence>
<evidence type="ECO:0000256" key="5">
    <source>
        <dbReference type="ARBA" id="ARBA00022692"/>
    </source>
</evidence>
<organism evidence="10 11">
    <name type="scientific">Flaviflagellibacter deserti</name>
    <dbReference type="NCBI Taxonomy" id="2267266"/>
    <lineage>
        <taxon>Bacteria</taxon>
        <taxon>Pseudomonadati</taxon>
        <taxon>Pseudomonadota</taxon>
        <taxon>Alphaproteobacteria</taxon>
        <taxon>Hyphomicrobiales</taxon>
        <taxon>Flaviflagellibacter</taxon>
    </lineage>
</organism>
<feature type="transmembrane region" description="Helical" evidence="8">
    <location>
        <begin position="255"/>
        <end position="276"/>
    </location>
</feature>
<feature type="transmembrane region" description="Helical" evidence="8">
    <location>
        <begin position="105"/>
        <end position="130"/>
    </location>
</feature>
<evidence type="ECO:0000256" key="3">
    <source>
        <dbReference type="ARBA" id="ARBA00022448"/>
    </source>
</evidence>
<name>A0ABV9Z6U4_9HYPH</name>
<dbReference type="InterPro" id="IPR000515">
    <property type="entry name" value="MetI-like"/>
</dbReference>
<keyword evidence="4" id="KW-1003">Cell membrane</keyword>
<dbReference type="InterPro" id="IPR035906">
    <property type="entry name" value="MetI-like_sf"/>
</dbReference>
<keyword evidence="7 8" id="KW-0472">Membrane</keyword>
<evidence type="ECO:0000256" key="4">
    <source>
        <dbReference type="ARBA" id="ARBA00022475"/>
    </source>
</evidence>
<dbReference type="Proteomes" id="UP001595796">
    <property type="component" value="Unassembled WGS sequence"/>
</dbReference>
<evidence type="ECO:0000313" key="11">
    <source>
        <dbReference type="Proteomes" id="UP001595796"/>
    </source>
</evidence>
<dbReference type="RefSeq" id="WP_162799745.1">
    <property type="nucleotide sequence ID" value="NZ_JBHSJF010000006.1"/>
</dbReference>
<dbReference type="PANTHER" id="PTHR42929">
    <property type="entry name" value="INNER MEMBRANE ABC TRANSPORTER PERMEASE PROTEIN YDCU-RELATED-RELATED"/>
    <property type="match status" value="1"/>
</dbReference>
<protein>
    <submittedName>
        <fullName evidence="10">ABC transporter permease</fullName>
    </submittedName>
</protein>